<sequence>MEMFYTGIFLLSLLSGLQADPLTLIQHGNNVIVHWDESEEPISEYVLSWYQADSGIMLGNKFLKRSFNGYVVRNLAECIPYRFTLTGLDWKYREKKQMSGEITIGELVCVQQIKTDSPLPSPRATQETADVYALKMVRVKVLRPLDNCCVSSQFYKSDFSNRI</sequence>
<dbReference type="InterPro" id="IPR036116">
    <property type="entry name" value="FN3_sf"/>
</dbReference>
<accession>A0AAV2T6C6</accession>
<dbReference type="AlphaFoldDB" id="A0AAV2T6C6"/>
<feature type="chain" id="PRO_5043326715" evidence="1">
    <location>
        <begin position="20"/>
        <end position="163"/>
    </location>
</feature>
<comment type="caution">
    <text evidence="2">The sequence shown here is derived from an EMBL/GenBank/DDBJ whole genome shotgun (WGS) entry which is preliminary data.</text>
</comment>
<name>A0AAV2T6C6_CALDB</name>
<reference evidence="2" key="1">
    <citation type="submission" date="2024-06" db="EMBL/GenBank/DDBJ databases">
        <authorList>
            <person name="Liu X."/>
            <person name="Lenzi L."/>
            <person name="Haldenby T S."/>
            <person name="Uol C."/>
        </authorList>
    </citation>
    <scope>NUCLEOTIDE SEQUENCE</scope>
</reference>
<protein>
    <submittedName>
        <fullName evidence="2">Uncharacterized protein</fullName>
    </submittedName>
</protein>
<keyword evidence="1" id="KW-0732">Signal</keyword>
<evidence type="ECO:0000313" key="2">
    <source>
        <dbReference type="EMBL" id="CAL5132699.1"/>
    </source>
</evidence>
<feature type="signal peptide" evidence="1">
    <location>
        <begin position="1"/>
        <end position="19"/>
    </location>
</feature>
<evidence type="ECO:0000313" key="3">
    <source>
        <dbReference type="Proteomes" id="UP001497525"/>
    </source>
</evidence>
<dbReference type="SUPFAM" id="SSF49265">
    <property type="entry name" value="Fibronectin type III"/>
    <property type="match status" value="1"/>
</dbReference>
<proteinExistence type="predicted"/>
<evidence type="ECO:0000256" key="1">
    <source>
        <dbReference type="SAM" id="SignalP"/>
    </source>
</evidence>
<dbReference type="Proteomes" id="UP001497525">
    <property type="component" value="Unassembled WGS sequence"/>
</dbReference>
<organism evidence="2 3">
    <name type="scientific">Calicophoron daubneyi</name>
    <name type="common">Rumen fluke</name>
    <name type="synonym">Paramphistomum daubneyi</name>
    <dbReference type="NCBI Taxonomy" id="300641"/>
    <lineage>
        <taxon>Eukaryota</taxon>
        <taxon>Metazoa</taxon>
        <taxon>Spiralia</taxon>
        <taxon>Lophotrochozoa</taxon>
        <taxon>Platyhelminthes</taxon>
        <taxon>Trematoda</taxon>
        <taxon>Digenea</taxon>
        <taxon>Plagiorchiida</taxon>
        <taxon>Pronocephalata</taxon>
        <taxon>Paramphistomoidea</taxon>
        <taxon>Paramphistomidae</taxon>
        <taxon>Calicophoron</taxon>
    </lineage>
</organism>
<dbReference type="EMBL" id="CAXLJL010000134">
    <property type="protein sequence ID" value="CAL5132699.1"/>
    <property type="molecule type" value="Genomic_DNA"/>
</dbReference>
<gene>
    <name evidence="2" type="ORF">CDAUBV1_LOCUS5541</name>
</gene>